<dbReference type="CDD" id="cd09279">
    <property type="entry name" value="RNase_HI_like"/>
    <property type="match status" value="1"/>
</dbReference>
<name>A0A955EDB4_UNCKA</name>
<dbReference type="AlphaFoldDB" id="A0A955EDB4"/>
<dbReference type="InterPro" id="IPR012337">
    <property type="entry name" value="RNaseH-like_sf"/>
</dbReference>
<dbReference type="PROSITE" id="PS50879">
    <property type="entry name" value="RNASE_H_1"/>
    <property type="match status" value="1"/>
</dbReference>
<evidence type="ECO:0000313" key="3">
    <source>
        <dbReference type="Proteomes" id="UP000740557"/>
    </source>
</evidence>
<dbReference type="InterPro" id="IPR053151">
    <property type="entry name" value="RNase_H-like"/>
</dbReference>
<dbReference type="InterPro" id="IPR036397">
    <property type="entry name" value="RNaseH_sf"/>
</dbReference>
<dbReference type="EMBL" id="JAGQNX010000096">
    <property type="protein sequence ID" value="MCA9308486.1"/>
    <property type="molecule type" value="Genomic_DNA"/>
</dbReference>
<dbReference type="InterPro" id="IPR002156">
    <property type="entry name" value="RNaseH_domain"/>
</dbReference>
<comment type="caution">
    <text evidence="2">The sequence shown here is derived from an EMBL/GenBank/DDBJ whole genome shotgun (WGS) entry which is preliminary data.</text>
</comment>
<evidence type="ECO:0000259" key="1">
    <source>
        <dbReference type="PROSITE" id="PS50879"/>
    </source>
</evidence>
<dbReference type="Gene3D" id="3.30.420.10">
    <property type="entry name" value="Ribonuclease H-like superfamily/Ribonuclease H"/>
    <property type="match status" value="1"/>
</dbReference>
<dbReference type="Proteomes" id="UP000740557">
    <property type="component" value="Unassembled WGS sequence"/>
</dbReference>
<dbReference type="SUPFAM" id="SSF53098">
    <property type="entry name" value="Ribonuclease H-like"/>
    <property type="match status" value="1"/>
</dbReference>
<dbReference type="GO" id="GO:0004523">
    <property type="term" value="F:RNA-DNA hybrid ribonuclease activity"/>
    <property type="evidence" value="ECO:0007669"/>
    <property type="project" value="InterPro"/>
</dbReference>
<dbReference type="PANTHER" id="PTHR47723">
    <property type="entry name" value="OS05G0353850 PROTEIN"/>
    <property type="match status" value="1"/>
</dbReference>
<dbReference type="Pfam" id="PF13456">
    <property type="entry name" value="RVT_3"/>
    <property type="match status" value="1"/>
</dbReference>
<reference evidence="2" key="1">
    <citation type="submission" date="2020-04" db="EMBL/GenBank/DDBJ databases">
        <authorList>
            <person name="Zhang T."/>
        </authorList>
    </citation>
    <scope>NUCLEOTIDE SEQUENCE</scope>
    <source>
        <strain evidence="2">HKST-UBA79</strain>
    </source>
</reference>
<dbReference type="PANTHER" id="PTHR47723:SF24">
    <property type="entry name" value="RNASE H TYPE-1 DOMAIN-CONTAINING PROTEIN"/>
    <property type="match status" value="1"/>
</dbReference>
<protein>
    <submittedName>
        <fullName evidence="2">Ribonuclease HI family protein</fullName>
    </submittedName>
</protein>
<evidence type="ECO:0000313" key="2">
    <source>
        <dbReference type="EMBL" id="MCA9308486.1"/>
    </source>
</evidence>
<feature type="domain" description="RNase H type-1" evidence="1">
    <location>
        <begin position="1"/>
        <end position="128"/>
    </location>
</feature>
<sequence length="148" mass="16216">MKLFTDGGARGNPGPAGVGVVILEDNNDVVYARGAYIGHQTNNFAEYYALLLGLTHAKKYTPVKLVCHLDSELVVKQLNGEYKVKNAELAKLHTKVITLAGIFNVIEFVHVPRKQNAAADKLVNDELDLQKTLGYPKISDAELAKLLE</sequence>
<proteinExistence type="predicted"/>
<dbReference type="GO" id="GO:0003676">
    <property type="term" value="F:nucleic acid binding"/>
    <property type="evidence" value="ECO:0007669"/>
    <property type="project" value="InterPro"/>
</dbReference>
<gene>
    <name evidence="2" type="ORF">KC980_03160</name>
</gene>
<accession>A0A955EDB4</accession>
<reference evidence="2" key="2">
    <citation type="journal article" date="2021" name="Microbiome">
        <title>Successional dynamics and alternative stable states in a saline activated sludge microbial community over 9 years.</title>
        <authorList>
            <person name="Wang Y."/>
            <person name="Ye J."/>
            <person name="Ju F."/>
            <person name="Liu L."/>
            <person name="Boyd J.A."/>
            <person name="Deng Y."/>
            <person name="Parks D.H."/>
            <person name="Jiang X."/>
            <person name="Yin X."/>
            <person name="Woodcroft B.J."/>
            <person name="Tyson G.W."/>
            <person name="Hugenholtz P."/>
            <person name="Polz M.F."/>
            <person name="Zhang T."/>
        </authorList>
    </citation>
    <scope>NUCLEOTIDE SEQUENCE</scope>
    <source>
        <strain evidence="2">HKST-UBA79</strain>
    </source>
</reference>
<organism evidence="2 3">
    <name type="scientific">candidate division WWE3 bacterium</name>
    <dbReference type="NCBI Taxonomy" id="2053526"/>
    <lineage>
        <taxon>Bacteria</taxon>
        <taxon>Katanobacteria</taxon>
    </lineage>
</organism>